<name>A0A3B3I2Q7_ORYLA</name>
<evidence type="ECO:0000313" key="2">
    <source>
        <dbReference type="Proteomes" id="UP000001038"/>
    </source>
</evidence>
<keyword evidence="2" id="KW-1185">Reference proteome</keyword>
<reference evidence="1 2" key="1">
    <citation type="journal article" date="2007" name="Nature">
        <title>The medaka draft genome and insights into vertebrate genome evolution.</title>
        <authorList>
            <person name="Kasahara M."/>
            <person name="Naruse K."/>
            <person name="Sasaki S."/>
            <person name="Nakatani Y."/>
            <person name="Qu W."/>
            <person name="Ahsan B."/>
            <person name="Yamada T."/>
            <person name="Nagayasu Y."/>
            <person name="Doi K."/>
            <person name="Kasai Y."/>
            <person name="Jindo T."/>
            <person name="Kobayashi D."/>
            <person name="Shimada A."/>
            <person name="Toyoda A."/>
            <person name="Kuroki Y."/>
            <person name="Fujiyama A."/>
            <person name="Sasaki T."/>
            <person name="Shimizu A."/>
            <person name="Asakawa S."/>
            <person name="Shimizu N."/>
            <person name="Hashimoto S."/>
            <person name="Yang J."/>
            <person name="Lee Y."/>
            <person name="Matsushima K."/>
            <person name="Sugano S."/>
            <person name="Sakaizumi M."/>
            <person name="Narita T."/>
            <person name="Ohishi K."/>
            <person name="Haga S."/>
            <person name="Ohta F."/>
            <person name="Nomoto H."/>
            <person name="Nogata K."/>
            <person name="Morishita T."/>
            <person name="Endo T."/>
            <person name="Shin-I T."/>
            <person name="Takeda H."/>
            <person name="Morishita S."/>
            <person name="Kohara Y."/>
        </authorList>
    </citation>
    <scope>NUCLEOTIDE SEQUENCE [LARGE SCALE GENOMIC DNA]</scope>
    <source>
        <strain evidence="1 2">Hd-rR</strain>
    </source>
</reference>
<dbReference type="AlphaFoldDB" id="A0A3B3I2Q7"/>
<dbReference type="Ensembl" id="ENSORLT00000037307.1">
    <property type="protein sequence ID" value="ENSORLP00000038399.1"/>
    <property type="gene ID" value="ENSORLG00000022722.1"/>
</dbReference>
<dbReference type="InterPro" id="IPR036397">
    <property type="entry name" value="RNaseH_sf"/>
</dbReference>
<protein>
    <recommendedName>
        <fullName evidence="3">Tc1-like transposase DDE domain-containing protein</fullName>
    </recommendedName>
</protein>
<proteinExistence type="predicted"/>
<accession>A0A3B3I2Q7</accession>
<dbReference type="GO" id="GO:0003676">
    <property type="term" value="F:nucleic acid binding"/>
    <property type="evidence" value="ECO:0007669"/>
    <property type="project" value="InterPro"/>
</dbReference>
<evidence type="ECO:0000313" key="1">
    <source>
        <dbReference type="Ensembl" id="ENSORLP00000038399.1"/>
    </source>
</evidence>
<dbReference type="InParanoid" id="A0A3B3I2Q7"/>
<dbReference type="Bgee" id="ENSORLG00000022722">
    <property type="expression patterns" value="Expressed in sexually immature organism"/>
</dbReference>
<dbReference type="Proteomes" id="UP000001038">
    <property type="component" value="Chromosome 22"/>
</dbReference>
<dbReference type="Gene3D" id="3.30.420.10">
    <property type="entry name" value="Ribonuclease H-like superfamily/Ribonuclease H"/>
    <property type="match status" value="1"/>
</dbReference>
<dbReference type="STRING" id="8090.ENSORLP00000038399"/>
<reference evidence="1" key="3">
    <citation type="submission" date="2025-09" db="UniProtKB">
        <authorList>
            <consortium name="Ensembl"/>
        </authorList>
    </citation>
    <scope>IDENTIFICATION</scope>
    <source>
        <strain evidence="1">Hd-rR</strain>
    </source>
</reference>
<organism evidence="1 2">
    <name type="scientific">Oryzias latipes</name>
    <name type="common">Japanese rice fish</name>
    <name type="synonym">Japanese killifish</name>
    <dbReference type="NCBI Taxonomy" id="8090"/>
    <lineage>
        <taxon>Eukaryota</taxon>
        <taxon>Metazoa</taxon>
        <taxon>Chordata</taxon>
        <taxon>Craniata</taxon>
        <taxon>Vertebrata</taxon>
        <taxon>Euteleostomi</taxon>
        <taxon>Actinopterygii</taxon>
        <taxon>Neopterygii</taxon>
        <taxon>Teleostei</taxon>
        <taxon>Neoteleostei</taxon>
        <taxon>Acanthomorphata</taxon>
        <taxon>Ovalentaria</taxon>
        <taxon>Atherinomorphae</taxon>
        <taxon>Beloniformes</taxon>
        <taxon>Adrianichthyidae</taxon>
        <taxon>Oryziinae</taxon>
        <taxon>Oryzias</taxon>
    </lineage>
</organism>
<evidence type="ECO:0008006" key="3">
    <source>
        <dbReference type="Google" id="ProtNLM"/>
    </source>
</evidence>
<sequence length="103" mass="11597">MDDNAPPHGARIVIAGRQEVGVPNMVCPGMTPDLDPSEHVWDQLKQRLNDPLVEEWNAFPQNNIMTLVNKRFRLVELGFCGPWSFCCIVKTFDTCEAAMRGLP</sequence>
<reference evidence="1" key="2">
    <citation type="submission" date="2025-08" db="UniProtKB">
        <authorList>
            <consortium name="Ensembl"/>
        </authorList>
    </citation>
    <scope>IDENTIFICATION</scope>
    <source>
        <strain evidence="1">Hd-rR</strain>
    </source>
</reference>